<sequence length="39" mass="4754">MNSERLNWYASVLWFTLFVLKKFLYWPEDTVPKLVSPAY</sequence>
<protein>
    <submittedName>
        <fullName evidence="2">7494_t:CDS:1</fullName>
    </submittedName>
</protein>
<dbReference type="Proteomes" id="UP000789375">
    <property type="component" value="Unassembled WGS sequence"/>
</dbReference>
<keyword evidence="1" id="KW-0812">Transmembrane</keyword>
<proteinExistence type="predicted"/>
<evidence type="ECO:0000256" key="1">
    <source>
        <dbReference type="SAM" id="Phobius"/>
    </source>
</evidence>
<reference evidence="2" key="1">
    <citation type="submission" date="2021-06" db="EMBL/GenBank/DDBJ databases">
        <authorList>
            <person name="Kallberg Y."/>
            <person name="Tangrot J."/>
            <person name="Rosling A."/>
        </authorList>
    </citation>
    <scope>NUCLEOTIDE SEQUENCE</scope>
    <source>
        <strain evidence="2">87-6 pot B 2015</strain>
    </source>
</reference>
<keyword evidence="1" id="KW-1133">Transmembrane helix</keyword>
<organism evidence="2 3">
    <name type="scientific">Funneliformis mosseae</name>
    <name type="common">Endomycorrhizal fungus</name>
    <name type="synonym">Glomus mosseae</name>
    <dbReference type="NCBI Taxonomy" id="27381"/>
    <lineage>
        <taxon>Eukaryota</taxon>
        <taxon>Fungi</taxon>
        <taxon>Fungi incertae sedis</taxon>
        <taxon>Mucoromycota</taxon>
        <taxon>Glomeromycotina</taxon>
        <taxon>Glomeromycetes</taxon>
        <taxon>Glomerales</taxon>
        <taxon>Glomeraceae</taxon>
        <taxon>Funneliformis</taxon>
    </lineage>
</organism>
<feature type="transmembrane region" description="Helical" evidence="1">
    <location>
        <begin position="6"/>
        <end position="24"/>
    </location>
</feature>
<name>A0A9N8YN97_FUNMO</name>
<keyword evidence="3" id="KW-1185">Reference proteome</keyword>
<dbReference type="AlphaFoldDB" id="A0A9N8YN97"/>
<gene>
    <name evidence="2" type="ORF">FMOSSE_LOCUS232</name>
</gene>
<evidence type="ECO:0000313" key="2">
    <source>
        <dbReference type="EMBL" id="CAG8435328.1"/>
    </source>
</evidence>
<evidence type="ECO:0000313" key="3">
    <source>
        <dbReference type="Proteomes" id="UP000789375"/>
    </source>
</evidence>
<keyword evidence="1" id="KW-0472">Membrane</keyword>
<comment type="caution">
    <text evidence="2">The sequence shown here is derived from an EMBL/GenBank/DDBJ whole genome shotgun (WGS) entry which is preliminary data.</text>
</comment>
<accession>A0A9N8YN97</accession>
<dbReference type="EMBL" id="CAJVPP010000020">
    <property type="protein sequence ID" value="CAG8435328.1"/>
    <property type="molecule type" value="Genomic_DNA"/>
</dbReference>